<dbReference type="EMBL" id="MCFC01000015">
    <property type="protein sequence ID" value="ORY31384.1"/>
    <property type="molecule type" value="Genomic_DNA"/>
</dbReference>
<name>A0A1Y2B9F0_9TREE</name>
<evidence type="ECO:0000313" key="1">
    <source>
        <dbReference type="EMBL" id="ORY31384.1"/>
    </source>
</evidence>
<gene>
    <name evidence="1" type="ORF">BCR39DRAFT_587484</name>
</gene>
<comment type="caution">
    <text evidence="1">The sequence shown here is derived from an EMBL/GenBank/DDBJ whole genome shotgun (WGS) entry which is preliminary data.</text>
</comment>
<dbReference type="OrthoDB" id="3342934at2759"/>
<keyword evidence="2" id="KW-1185">Reference proteome</keyword>
<dbReference type="InParanoid" id="A0A1Y2B9F0"/>
<organism evidence="1 2">
    <name type="scientific">Naematelia encephala</name>
    <dbReference type="NCBI Taxonomy" id="71784"/>
    <lineage>
        <taxon>Eukaryota</taxon>
        <taxon>Fungi</taxon>
        <taxon>Dikarya</taxon>
        <taxon>Basidiomycota</taxon>
        <taxon>Agaricomycotina</taxon>
        <taxon>Tremellomycetes</taxon>
        <taxon>Tremellales</taxon>
        <taxon>Naemateliaceae</taxon>
        <taxon>Naematelia</taxon>
    </lineage>
</organism>
<dbReference type="AlphaFoldDB" id="A0A1Y2B9F0"/>
<proteinExistence type="predicted"/>
<evidence type="ECO:0008006" key="3">
    <source>
        <dbReference type="Google" id="ProtNLM"/>
    </source>
</evidence>
<sequence>MGIAAGVSPLTNADTRTATKLDAYDAKDLYNLAGSSLTVTKSDREGKPALALTRSGKEASSDLTWASISSHPSRTIDLQRKETHKVLTLNMVRYRQDGCHGDHAPSTFLSYQLQVPSTCLSYQLSLYNLHYKLLSTQPEDFEMFTNLISLFAVLGAVSAAVVNPVARQSESHTVTLINNCGSGQARFLYQGNSNPQGSATIIGPLDGGVAWVDGFAGANCLSSGVNCGVVEFTLVNPSGANPPQNAVDYSLQTQGNHQYTYEMNAAYTNSASCAGRGPPGPCTGPTQASCPGAFVGSDTTDGTVYQCIDSNVGITITFC</sequence>
<reference evidence="1 2" key="1">
    <citation type="submission" date="2016-07" db="EMBL/GenBank/DDBJ databases">
        <title>Pervasive Adenine N6-methylation of Active Genes in Fungi.</title>
        <authorList>
            <consortium name="DOE Joint Genome Institute"/>
            <person name="Mondo S.J."/>
            <person name="Dannebaum R.O."/>
            <person name="Kuo R.C."/>
            <person name="Labutti K."/>
            <person name="Haridas S."/>
            <person name="Kuo A."/>
            <person name="Salamov A."/>
            <person name="Ahrendt S.R."/>
            <person name="Lipzen A."/>
            <person name="Sullivan W."/>
            <person name="Andreopoulos W.B."/>
            <person name="Clum A."/>
            <person name="Lindquist E."/>
            <person name="Daum C."/>
            <person name="Ramamoorthy G.K."/>
            <person name="Gryganskyi A."/>
            <person name="Culley D."/>
            <person name="Magnuson J.K."/>
            <person name="James T.Y."/>
            <person name="O'Malley M.A."/>
            <person name="Stajich J.E."/>
            <person name="Spatafora J.W."/>
            <person name="Visel A."/>
            <person name="Grigoriev I.V."/>
        </authorList>
    </citation>
    <scope>NUCLEOTIDE SEQUENCE [LARGE SCALE GENOMIC DNA]</scope>
    <source>
        <strain evidence="1 2">68-887.2</strain>
    </source>
</reference>
<dbReference type="Proteomes" id="UP000193986">
    <property type="component" value="Unassembled WGS sequence"/>
</dbReference>
<protein>
    <recommendedName>
        <fullName evidence="3">Thaumatin family-domain-containing protein</fullName>
    </recommendedName>
</protein>
<accession>A0A1Y2B9F0</accession>
<evidence type="ECO:0000313" key="2">
    <source>
        <dbReference type="Proteomes" id="UP000193986"/>
    </source>
</evidence>
<dbReference type="STRING" id="71784.A0A1Y2B9F0"/>